<sequence>MHDIFTSFICMISSVHNIEFLQLDEEFNDDDDESIQSLMQRHRLEMEMLRERQRRELQVARLRLRHNQLSNGNILLAAVGGGLAGSVDGFRSSLHSAIQIPYHSIVGSNITSRFVLPSSISLPGSPPQHSFLGQHLAPLRDIQPRRACATSFAESTRHTSVDATLSRRSTHPLAHPFQIIGNSIDQHRQHQQQQLQQGNILHSNANHGNFHGGILSRQPVPTIMHRTSAITEVAPSLNYNIERQLRETFSTPPQ</sequence>
<evidence type="ECO:0000313" key="2">
    <source>
        <dbReference type="Proteomes" id="UP000277928"/>
    </source>
</evidence>
<organism evidence="1 2">
    <name type="scientific">Litomosoides sigmodontis</name>
    <name type="common">Filarial nematode worm</name>
    <dbReference type="NCBI Taxonomy" id="42156"/>
    <lineage>
        <taxon>Eukaryota</taxon>
        <taxon>Metazoa</taxon>
        <taxon>Ecdysozoa</taxon>
        <taxon>Nematoda</taxon>
        <taxon>Chromadorea</taxon>
        <taxon>Rhabditida</taxon>
        <taxon>Spirurina</taxon>
        <taxon>Spiruromorpha</taxon>
        <taxon>Filarioidea</taxon>
        <taxon>Onchocercidae</taxon>
        <taxon>Litomosoides</taxon>
    </lineage>
</organism>
<dbReference type="STRING" id="42156.A0A3P7KDU2"/>
<dbReference type="AlphaFoldDB" id="A0A3P7KDU2"/>
<evidence type="ECO:0000313" key="1">
    <source>
        <dbReference type="EMBL" id="VDM91670.1"/>
    </source>
</evidence>
<keyword evidence="2" id="KW-1185">Reference proteome</keyword>
<dbReference type="EMBL" id="UYRX01001575">
    <property type="protein sequence ID" value="VDM91670.1"/>
    <property type="molecule type" value="Genomic_DNA"/>
</dbReference>
<name>A0A3P7KDU2_LITSI</name>
<accession>A0A3P7KDU2</accession>
<proteinExistence type="predicted"/>
<dbReference type="Proteomes" id="UP000277928">
    <property type="component" value="Unassembled WGS sequence"/>
</dbReference>
<protein>
    <submittedName>
        <fullName evidence="1">Uncharacterized protein</fullName>
    </submittedName>
</protein>
<dbReference type="OrthoDB" id="10493686at2759"/>
<gene>
    <name evidence="1" type="ORF">NLS_LOCUS9416</name>
</gene>
<reference evidence="1 2" key="1">
    <citation type="submission" date="2018-08" db="EMBL/GenBank/DDBJ databases">
        <authorList>
            <person name="Laetsch R D."/>
            <person name="Stevens L."/>
            <person name="Kumar S."/>
            <person name="Blaxter L. M."/>
        </authorList>
    </citation>
    <scope>NUCLEOTIDE SEQUENCE [LARGE SCALE GENOMIC DNA]</scope>
</reference>
<dbReference type="OMA" id="HRLEMEM"/>